<gene>
    <name evidence="2" type="ORF">CMUST_00535</name>
</gene>
<reference evidence="3" key="2">
    <citation type="submission" date="2015-05" db="EMBL/GenBank/DDBJ databases">
        <title>Complete genome sequence of Corynebacterium mustelae DSM 45274, isolated from various tissues of a male ferret with lethal sepsis.</title>
        <authorList>
            <person name="Ruckert C."/>
            <person name="Albersmeier A."/>
            <person name="Winkler A."/>
            <person name="Tauch A."/>
        </authorList>
    </citation>
    <scope>NUCLEOTIDE SEQUENCE [LARGE SCALE GENOMIC DNA]</scope>
    <source>
        <strain evidence="3">DSM 45274</strain>
    </source>
</reference>
<organism evidence="2 3">
    <name type="scientific">Corynebacterium mustelae</name>
    <dbReference type="NCBI Taxonomy" id="571915"/>
    <lineage>
        <taxon>Bacteria</taxon>
        <taxon>Bacillati</taxon>
        <taxon>Actinomycetota</taxon>
        <taxon>Actinomycetes</taxon>
        <taxon>Mycobacteriales</taxon>
        <taxon>Corynebacteriaceae</taxon>
        <taxon>Corynebacterium</taxon>
    </lineage>
</organism>
<dbReference type="Proteomes" id="UP000035199">
    <property type="component" value="Chromosome"/>
</dbReference>
<dbReference type="KEGG" id="cmv:CMUST_00535"/>
<keyword evidence="1" id="KW-0472">Membrane</keyword>
<evidence type="ECO:0000313" key="2">
    <source>
        <dbReference type="EMBL" id="AKK04464.1"/>
    </source>
</evidence>
<name>A0A0G3GTK6_9CORY</name>
<feature type="transmembrane region" description="Helical" evidence="1">
    <location>
        <begin position="209"/>
        <end position="227"/>
    </location>
</feature>
<proteinExistence type="predicted"/>
<keyword evidence="1" id="KW-0812">Transmembrane</keyword>
<reference evidence="2 3" key="1">
    <citation type="journal article" date="2015" name="Genome Announc.">
        <title>Complete Genome Sequence of the Type Strain Corynebacterium mustelae DSM 45274, Isolated from Various Tissues of a Male Ferret with Lethal Sepsis.</title>
        <authorList>
            <person name="Ruckert C."/>
            <person name="Eimer J."/>
            <person name="Winkler A."/>
            <person name="Tauch A."/>
        </authorList>
    </citation>
    <scope>NUCLEOTIDE SEQUENCE [LARGE SCALE GENOMIC DNA]</scope>
    <source>
        <strain evidence="2 3">DSM 45274</strain>
    </source>
</reference>
<evidence type="ECO:0000256" key="1">
    <source>
        <dbReference type="SAM" id="Phobius"/>
    </source>
</evidence>
<keyword evidence="3" id="KW-1185">Reference proteome</keyword>
<feature type="transmembrane region" description="Helical" evidence="1">
    <location>
        <begin position="163"/>
        <end position="184"/>
    </location>
</feature>
<evidence type="ECO:0000313" key="3">
    <source>
        <dbReference type="Proteomes" id="UP000035199"/>
    </source>
</evidence>
<evidence type="ECO:0008006" key="4">
    <source>
        <dbReference type="Google" id="ProtNLM"/>
    </source>
</evidence>
<sequence length="243" mass="25800">MGFVRFIRMAWFQLIEFSRTTYFFQLVISTTVVAGIIQRIGVAAWGGDPYLGFVRTIAIGMWTLAATASGILGFERFKGTLVFLVSGRISSLAGLAPTVTACATFGLLAAPISWLVWFPHATNAPALQLCAGLVVLWLSVVVSSYMIAAVFIATPNALAYEGLLLVPLLALSGIFDFTVAGYLASDVTRFFIPSAGAFRYLAAGNPVDAVIAVAVTGLWLVLVRVVANATLAAARRDATIDVV</sequence>
<accession>A0A0G3GTK6</accession>
<keyword evidence="1" id="KW-1133">Transmembrane helix</keyword>
<feature type="transmembrane region" description="Helical" evidence="1">
    <location>
        <begin position="21"/>
        <end position="41"/>
    </location>
</feature>
<protein>
    <recommendedName>
        <fullName evidence="4">ABC-2 family transporter protein</fullName>
    </recommendedName>
</protein>
<dbReference type="AlphaFoldDB" id="A0A0G3GTK6"/>
<dbReference type="PATRIC" id="fig|571915.4.peg.111"/>
<dbReference type="STRING" id="571915.CMUST_00535"/>
<feature type="transmembrane region" description="Helical" evidence="1">
    <location>
        <begin position="126"/>
        <end position="151"/>
    </location>
</feature>
<feature type="transmembrane region" description="Helical" evidence="1">
    <location>
        <begin position="53"/>
        <end position="74"/>
    </location>
</feature>
<feature type="transmembrane region" description="Helical" evidence="1">
    <location>
        <begin position="95"/>
        <end position="114"/>
    </location>
</feature>
<dbReference type="EMBL" id="CP011542">
    <property type="protein sequence ID" value="AKK04464.1"/>
    <property type="molecule type" value="Genomic_DNA"/>
</dbReference>
<dbReference type="RefSeq" id="WP_047260883.1">
    <property type="nucleotide sequence ID" value="NZ_CP011542.1"/>
</dbReference>
<dbReference type="OrthoDB" id="2166220at2"/>